<dbReference type="Pfam" id="PF02141">
    <property type="entry name" value="DENN"/>
    <property type="match status" value="1"/>
</dbReference>
<feature type="non-terminal residue" evidence="2">
    <location>
        <position position="1"/>
    </location>
</feature>
<name>A0ABV0P771_9TELE</name>
<dbReference type="Gene3D" id="3.40.50.11500">
    <property type="match status" value="1"/>
</dbReference>
<evidence type="ECO:0000313" key="3">
    <source>
        <dbReference type="Proteomes" id="UP001476798"/>
    </source>
</evidence>
<gene>
    <name evidence="2" type="ORF">GOODEAATRI_023312</name>
</gene>
<dbReference type="PANTHER" id="PTHR15288">
    <property type="entry name" value="DENN DOMAIN-CONTAINING PROTEIN 2"/>
    <property type="match status" value="1"/>
</dbReference>
<accession>A0ABV0P771</accession>
<organism evidence="2 3">
    <name type="scientific">Goodea atripinnis</name>
    <dbReference type="NCBI Taxonomy" id="208336"/>
    <lineage>
        <taxon>Eukaryota</taxon>
        <taxon>Metazoa</taxon>
        <taxon>Chordata</taxon>
        <taxon>Craniata</taxon>
        <taxon>Vertebrata</taxon>
        <taxon>Euteleostomi</taxon>
        <taxon>Actinopterygii</taxon>
        <taxon>Neopterygii</taxon>
        <taxon>Teleostei</taxon>
        <taxon>Neoteleostei</taxon>
        <taxon>Acanthomorphata</taxon>
        <taxon>Ovalentaria</taxon>
        <taxon>Atherinomorphae</taxon>
        <taxon>Cyprinodontiformes</taxon>
        <taxon>Goodeidae</taxon>
        <taxon>Goodea</taxon>
    </lineage>
</organism>
<sequence length="115" mass="13106">VMELCRPSDSRLEHVDFECLFSCLSLRLLLRVFSSLLLERRVIFTANKLSMISLIFPVLSLQYPLRVLPCSCCAALPLRLAAHLHPSAALSHARYRLHPDPFHCRPPVQLFNPAQ</sequence>
<protein>
    <recommendedName>
        <fullName evidence="1">cDENN domain-containing protein</fullName>
    </recommendedName>
</protein>
<dbReference type="InterPro" id="IPR051942">
    <property type="entry name" value="DENN_domain_containing_2"/>
</dbReference>
<dbReference type="Proteomes" id="UP001476798">
    <property type="component" value="Unassembled WGS sequence"/>
</dbReference>
<dbReference type="EMBL" id="JAHRIO010062460">
    <property type="protein sequence ID" value="MEQ2179300.1"/>
    <property type="molecule type" value="Genomic_DNA"/>
</dbReference>
<feature type="domain" description="cDENN" evidence="1">
    <location>
        <begin position="2"/>
        <end position="66"/>
    </location>
</feature>
<evidence type="ECO:0000259" key="1">
    <source>
        <dbReference type="Pfam" id="PF02141"/>
    </source>
</evidence>
<dbReference type="PANTHER" id="PTHR15288:SF3">
    <property type="entry name" value="DENN DOMAIN-CONTAINING PROTEIN 2A"/>
    <property type="match status" value="1"/>
</dbReference>
<evidence type="ECO:0000313" key="2">
    <source>
        <dbReference type="EMBL" id="MEQ2179300.1"/>
    </source>
</evidence>
<proteinExistence type="predicted"/>
<dbReference type="InterPro" id="IPR043153">
    <property type="entry name" value="DENN_C"/>
</dbReference>
<comment type="caution">
    <text evidence="2">The sequence shown here is derived from an EMBL/GenBank/DDBJ whole genome shotgun (WGS) entry which is preliminary data.</text>
</comment>
<keyword evidence="3" id="KW-1185">Reference proteome</keyword>
<dbReference type="InterPro" id="IPR001194">
    <property type="entry name" value="cDENN_dom"/>
</dbReference>
<reference evidence="2 3" key="1">
    <citation type="submission" date="2021-06" db="EMBL/GenBank/DDBJ databases">
        <authorList>
            <person name="Palmer J.M."/>
        </authorList>
    </citation>
    <scope>NUCLEOTIDE SEQUENCE [LARGE SCALE GENOMIC DNA]</scope>
    <source>
        <strain evidence="2 3">GA_2019</strain>
        <tissue evidence="2">Muscle</tissue>
    </source>
</reference>